<name>A0A9N9SM56_DIABA</name>
<reference evidence="1" key="1">
    <citation type="submission" date="2022-01" db="EMBL/GenBank/DDBJ databases">
        <authorList>
            <person name="King R."/>
        </authorList>
    </citation>
    <scope>NUCLEOTIDE SEQUENCE</scope>
</reference>
<proteinExistence type="predicted"/>
<evidence type="ECO:0000313" key="1">
    <source>
        <dbReference type="EMBL" id="CAG9826520.1"/>
    </source>
</evidence>
<protein>
    <submittedName>
        <fullName evidence="1">Uncharacterized protein</fullName>
    </submittedName>
</protein>
<accession>A0A9N9SM56</accession>
<dbReference type="OrthoDB" id="10311077at2759"/>
<sequence>MTLNSSNPVEKPLTFRQLEYLISQWECLTDEFQERFQCQNEAVNKLLGNCCTNQRKLVPIDRRITDNKTSQQQTECLLEYIYNNLLEVEKQLEPLEKDDMCKCVNFPEDPWRYEIYDKVESVYALISNAQQALTLAEMYICSSGILLQNKFCKVAYILNILLKVLEYCETQINKMEIVASRTSVYFCL</sequence>
<dbReference type="Proteomes" id="UP001153709">
    <property type="component" value="Chromosome 1"/>
</dbReference>
<organism evidence="1 2">
    <name type="scientific">Diabrotica balteata</name>
    <name type="common">Banded cucumber beetle</name>
    <dbReference type="NCBI Taxonomy" id="107213"/>
    <lineage>
        <taxon>Eukaryota</taxon>
        <taxon>Metazoa</taxon>
        <taxon>Ecdysozoa</taxon>
        <taxon>Arthropoda</taxon>
        <taxon>Hexapoda</taxon>
        <taxon>Insecta</taxon>
        <taxon>Pterygota</taxon>
        <taxon>Neoptera</taxon>
        <taxon>Endopterygota</taxon>
        <taxon>Coleoptera</taxon>
        <taxon>Polyphaga</taxon>
        <taxon>Cucujiformia</taxon>
        <taxon>Chrysomeloidea</taxon>
        <taxon>Chrysomelidae</taxon>
        <taxon>Galerucinae</taxon>
        <taxon>Diabroticina</taxon>
        <taxon>Diabroticites</taxon>
        <taxon>Diabrotica</taxon>
    </lineage>
</organism>
<keyword evidence="2" id="KW-1185">Reference proteome</keyword>
<evidence type="ECO:0000313" key="2">
    <source>
        <dbReference type="Proteomes" id="UP001153709"/>
    </source>
</evidence>
<dbReference type="EMBL" id="OU898276">
    <property type="protein sequence ID" value="CAG9826520.1"/>
    <property type="molecule type" value="Genomic_DNA"/>
</dbReference>
<gene>
    <name evidence="1" type="ORF">DIABBA_LOCUS627</name>
</gene>
<dbReference type="AlphaFoldDB" id="A0A9N9SM56"/>